<reference evidence="11" key="2">
    <citation type="submission" date="2017-07" db="EMBL/GenBank/DDBJ databases">
        <authorList>
            <person name="Sun Z.S."/>
            <person name="Albrecht U."/>
            <person name="Echele G."/>
            <person name="Lee C.C."/>
        </authorList>
    </citation>
    <scope>NUCLEOTIDE SEQUENCE</scope>
</reference>
<accession>A0A1C9CEB5</accession>
<evidence type="ECO:0000256" key="6">
    <source>
        <dbReference type="ARBA" id="ARBA00023141"/>
    </source>
</evidence>
<dbReference type="GeneID" id="29073907"/>
<comment type="pathway">
    <text evidence="2 9">Amino-acid biosynthesis; L-tryptophan biosynthesis; L-tryptophan from chorismate: step 5/5.</text>
</comment>
<dbReference type="CDD" id="cd04724">
    <property type="entry name" value="Tryptophan_synthase_alpha"/>
    <property type="match status" value="1"/>
</dbReference>
<evidence type="ECO:0000256" key="10">
    <source>
        <dbReference type="RuleBase" id="RU003662"/>
    </source>
</evidence>
<dbReference type="FunFam" id="3.20.20.70:FF:000037">
    <property type="entry name" value="Tryptophan synthase alpha chain"/>
    <property type="match status" value="1"/>
</dbReference>
<dbReference type="HAMAP" id="MF_00131">
    <property type="entry name" value="Trp_synth_alpha"/>
    <property type="match status" value="1"/>
</dbReference>
<keyword evidence="7 9" id="KW-0456">Lyase</keyword>
<comment type="similarity">
    <text evidence="9 10">Belongs to the TrpA family.</text>
</comment>
<dbReference type="GO" id="GO:0004834">
    <property type="term" value="F:tryptophan synthase activity"/>
    <property type="evidence" value="ECO:0007669"/>
    <property type="project" value="UniProtKB-UniRule"/>
</dbReference>
<sequence length="272" mass="29449">MKKLNIIMTQSISETFRILKEKNEFALVPFITAGDPDLDVTEQALEALEAEGASVIELGLPYSDSLADGPVIQAAAARALSNDISAIDILVRLESITQRLSTPIVIFTYYNLVLCQGIENFVLKIVSSGAKGLLIPDLPLEESEELLELCQSNKLELILLIAPTSSPERIQMIAEKSQGCLYLVAANGVTGLKSDFDIEVKNFINKVKKITTKPVIVGFGVSNASQAALIKSWGVAGVVLGSAFVRQLEIYSKKEGLSSFKNFCRQIKSALA</sequence>
<dbReference type="Gene3D" id="3.20.20.70">
    <property type="entry name" value="Aldolase class I"/>
    <property type="match status" value="1"/>
</dbReference>
<dbReference type="InterPro" id="IPR002028">
    <property type="entry name" value="Trp_synthase_suA"/>
</dbReference>
<comment type="subunit">
    <text evidence="3 9">Tetramer of two alpha and two beta chains.</text>
</comment>
<gene>
    <name evidence="9 11" type="primary">trpA</name>
    <name evidence="11" type="ORF">Eryt_067</name>
</gene>
<dbReference type="AlphaFoldDB" id="A0A1C9CEB5"/>
<dbReference type="PANTHER" id="PTHR43406:SF1">
    <property type="entry name" value="TRYPTOPHAN SYNTHASE ALPHA CHAIN, CHLOROPLASTIC"/>
    <property type="match status" value="1"/>
</dbReference>
<feature type="active site" description="Proton acceptor" evidence="9">
    <location>
        <position position="57"/>
    </location>
</feature>
<evidence type="ECO:0000256" key="8">
    <source>
        <dbReference type="ARBA" id="ARBA00049047"/>
    </source>
</evidence>
<geneLocation type="plastid" evidence="11"/>
<dbReference type="EMBL" id="KX284721">
    <property type="protein sequence ID" value="AOM66733.1"/>
    <property type="molecule type" value="Genomic_DNA"/>
</dbReference>
<dbReference type="UniPathway" id="UPA00035">
    <property type="reaction ID" value="UER00044"/>
</dbReference>
<comment type="function">
    <text evidence="1 9">The alpha subunit is responsible for the aldol cleavage of indoleglycerol phosphate to indole and glyceraldehyde 3-phosphate.</text>
</comment>
<dbReference type="GO" id="GO:0005829">
    <property type="term" value="C:cytosol"/>
    <property type="evidence" value="ECO:0007669"/>
    <property type="project" value="TreeGrafter"/>
</dbReference>
<keyword evidence="11" id="KW-0934">Plastid</keyword>
<evidence type="ECO:0000256" key="3">
    <source>
        <dbReference type="ARBA" id="ARBA00011270"/>
    </source>
</evidence>
<keyword evidence="5 9" id="KW-0822">Tryptophan biosynthesis</keyword>
<evidence type="ECO:0000313" key="11">
    <source>
        <dbReference type="EMBL" id="AOM66733.1"/>
    </source>
</evidence>
<evidence type="ECO:0000256" key="7">
    <source>
        <dbReference type="ARBA" id="ARBA00023239"/>
    </source>
</evidence>
<dbReference type="PANTHER" id="PTHR43406">
    <property type="entry name" value="TRYPTOPHAN SYNTHASE, ALPHA CHAIN"/>
    <property type="match status" value="1"/>
</dbReference>
<feature type="active site" description="Proton acceptor" evidence="9">
    <location>
        <position position="68"/>
    </location>
</feature>
<dbReference type="NCBIfam" id="TIGR00262">
    <property type="entry name" value="trpA"/>
    <property type="match status" value="1"/>
</dbReference>
<comment type="catalytic activity">
    <reaction evidence="8 9">
        <text>(1S,2R)-1-C-(indol-3-yl)glycerol 3-phosphate + L-serine = D-glyceraldehyde 3-phosphate + L-tryptophan + H2O</text>
        <dbReference type="Rhea" id="RHEA:10532"/>
        <dbReference type="ChEBI" id="CHEBI:15377"/>
        <dbReference type="ChEBI" id="CHEBI:33384"/>
        <dbReference type="ChEBI" id="CHEBI:57912"/>
        <dbReference type="ChEBI" id="CHEBI:58866"/>
        <dbReference type="ChEBI" id="CHEBI:59776"/>
        <dbReference type="EC" id="4.2.1.20"/>
    </reaction>
</comment>
<reference evidence="11" key="1">
    <citation type="journal article" date="2016" name="BMC Biol.">
        <title>Parallel evolution of highly conserved plastid genome architecture in red seaweeds and seed plants.</title>
        <authorList>
            <person name="Lee J."/>
            <person name="Cho C.H."/>
            <person name="Park S.I."/>
            <person name="Choi J.W."/>
            <person name="Song H.S."/>
            <person name="West J.A."/>
            <person name="Bhattacharya D."/>
            <person name="Yoon H.S."/>
        </authorList>
    </citation>
    <scope>NUCLEOTIDE SEQUENCE</scope>
</reference>
<evidence type="ECO:0000256" key="2">
    <source>
        <dbReference type="ARBA" id="ARBA00004733"/>
    </source>
</evidence>
<dbReference type="Pfam" id="PF00290">
    <property type="entry name" value="Trp_syntA"/>
    <property type="match status" value="1"/>
</dbReference>
<dbReference type="RefSeq" id="YP_009297390.1">
    <property type="nucleotide sequence ID" value="NC_031176.2"/>
</dbReference>
<name>A0A1C9CEB5_9RHOD</name>
<keyword evidence="4 9" id="KW-0028">Amino-acid biosynthesis</keyword>
<keyword evidence="6 9" id="KW-0057">Aromatic amino acid biosynthesis</keyword>
<proteinExistence type="inferred from homology"/>
<protein>
    <recommendedName>
        <fullName evidence="9">Tryptophan synthase alpha chain</fullName>
        <ecNumber evidence="9">4.2.1.20</ecNumber>
    </recommendedName>
</protein>
<organism evidence="11">
    <name type="scientific">Erythrotrichia carnea</name>
    <dbReference type="NCBI Taxonomy" id="35151"/>
    <lineage>
        <taxon>Eukaryota</taxon>
        <taxon>Rhodophyta</taxon>
        <taxon>Compsopogonophyceae</taxon>
        <taxon>Erythropeltidales</taxon>
        <taxon>Erythrotrichiaceae</taxon>
        <taxon>Erythrotrichia</taxon>
    </lineage>
</organism>
<evidence type="ECO:0000256" key="1">
    <source>
        <dbReference type="ARBA" id="ARBA00003365"/>
    </source>
</evidence>
<dbReference type="InterPro" id="IPR011060">
    <property type="entry name" value="RibuloseP-bd_barrel"/>
</dbReference>
<evidence type="ECO:0000256" key="5">
    <source>
        <dbReference type="ARBA" id="ARBA00022822"/>
    </source>
</evidence>
<dbReference type="InterPro" id="IPR013785">
    <property type="entry name" value="Aldolase_TIM"/>
</dbReference>
<dbReference type="EC" id="4.2.1.20" evidence="9"/>
<evidence type="ECO:0000256" key="9">
    <source>
        <dbReference type="HAMAP-Rule" id="MF_00131"/>
    </source>
</evidence>
<evidence type="ECO:0000256" key="4">
    <source>
        <dbReference type="ARBA" id="ARBA00022605"/>
    </source>
</evidence>
<dbReference type="SUPFAM" id="SSF51366">
    <property type="entry name" value="Ribulose-phoshate binding barrel"/>
    <property type="match status" value="1"/>
</dbReference>